<comment type="caution">
    <text evidence="3">The sequence shown here is derived from an EMBL/GenBank/DDBJ whole genome shotgun (WGS) entry which is preliminary data.</text>
</comment>
<evidence type="ECO:0000313" key="3">
    <source>
        <dbReference type="EMBL" id="PKI45686.1"/>
    </source>
</evidence>
<dbReference type="EMBL" id="PGOL01002702">
    <property type="protein sequence ID" value="PKI45686.1"/>
    <property type="molecule type" value="Genomic_DNA"/>
</dbReference>
<feature type="coiled-coil region" evidence="1">
    <location>
        <begin position="5"/>
        <end position="32"/>
    </location>
</feature>
<keyword evidence="1" id="KW-0175">Coiled coil</keyword>
<evidence type="ECO:0000313" key="4">
    <source>
        <dbReference type="Proteomes" id="UP000233551"/>
    </source>
</evidence>
<dbReference type="Pfam" id="PF03732">
    <property type="entry name" value="Retrotrans_gag"/>
    <property type="match status" value="1"/>
</dbReference>
<name>A0A2I0IQH8_PUNGR</name>
<accession>A0A2I0IQH8</accession>
<proteinExistence type="predicted"/>
<protein>
    <recommendedName>
        <fullName evidence="2">Retrotransposon gag domain-containing protein</fullName>
    </recommendedName>
</protein>
<dbReference type="STRING" id="22663.A0A2I0IQH8"/>
<keyword evidence="4" id="KW-1185">Reference proteome</keyword>
<organism evidence="3 4">
    <name type="scientific">Punica granatum</name>
    <name type="common">Pomegranate</name>
    <dbReference type="NCBI Taxonomy" id="22663"/>
    <lineage>
        <taxon>Eukaryota</taxon>
        <taxon>Viridiplantae</taxon>
        <taxon>Streptophyta</taxon>
        <taxon>Embryophyta</taxon>
        <taxon>Tracheophyta</taxon>
        <taxon>Spermatophyta</taxon>
        <taxon>Magnoliopsida</taxon>
        <taxon>eudicotyledons</taxon>
        <taxon>Gunneridae</taxon>
        <taxon>Pentapetalae</taxon>
        <taxon>rosids</taxon>
        <taxon>malvids</taxon>
        <taxon>Myrtales</taxon>
        <taxon>Lythraceae</taxon>
        <taxon>Punica</taxon>
    </lineage>
</organism>
<dbReference type="AlphaFoldDB" id="A0A2I0IQH8"/>
<feature type="domain" description="Retrotransposon gag" evidence="2">
    <location>
        <begin position="109"/>
        <end position="197"/>
    </location>
</feature>
<evidence type="ECO:0000259" key="2">
    <source>
        <dbReference type="Pfam" id="PF03732"/>
    </source>
</evidence>
<evidence type="ECO:0000256" key="1">
    <source>
        <dbReference type="SAM" id="Coils"/>
    </source>
</evidence>
<gene>
    <name evidence="3" type="ORF">CRG98_034002</name>
</gene>
<dbReference type="Proteomes" id="UP000233551">
    <property type="component" value="Unassembled WGS sequence"/>
</dbReference>
<reference evidence="3 4" key="1">
    <citation type="submission" date="2017-11" db="EMBL/GenBank/DDBJ databases">
        <title>De-novo sequencing of pomegranate (Punica granatum L.) genome.</title>
        <authorList>
            <person name="Akparov Z."/>
            <person name="Amiraslanov A."/>
            <person name="Hajiyeva S."/>
            <person name="Abbasov M."/>
            <person name="Kaur K."/>
            <person name="Hamwieh A."/>
            <person name="Solovyev V."/>
            <person name="Salamov A."/>
            <person name="Braich B."/>
            <person name="Kosarev P."/>
            <person name="Mahmoud A."/>
            <person name="Hajiyev E."/>
            <person name="Babayeva S."/>
            <person name="Izzatullayeva V."/>
            <person name="Mammadov A."/>
            <person name="Mammadov A."/>
            <person name="Sharifova S."/>
            <person name="Ojaghi J."/>
            <person name="Eynullazada K."/>
            <person name="Bayramov B."/>
            <person name="Abdulazimova A."/>
            <person name="Shahmuradov I."/>
        </authorList>
    </citation>
    <scope>NUCLEOTIDE SEQUENCE [LARGE SCALE GENOMIC DNA]</scope>
    <source>
        <strain evidence="4">cv. AG2017</strain>
        <tissue evidence="3">Leaf</tissue>
    </source>
</reference>
<dbReference type="InterPro" id="IPR005162">
    <property type="entry name" value="Retrotrans_gag_dom"/>
</dbReference>
<sequence>MAATLEEQDKAIIELQSNMSNTNNKIDQLAEMISGLTLQQSRLMQQLQVGESKSTSHLPSGSDVGYYSATTRIGKLEFPRFEREGVKDLLYRCEQFFEVDKTADELKLKLVVIHLEGKALQWHQSYMRSLAAENKEVKWEEYVAAVVARFGETGFEDPMADLKNLRQLGSLREYMDEFDILSNKVVINEIDVLSHFLGELKTEIQLPVRVFQPTSLAQAYSLAKLQELTYGALHKPRLPSP</sequence>